<organism evidence="4 5">
    <name type="scientific">Ruegeria conchae</name>
    <dbReference type="NCBI Taxonomy" id="981384"/>
    <lineage>
        <taxon>Bacteria</taxon>
        <taxon>Pseudomonadati</taxon>
        <taxon>Pseudomonadota</taxon>
        <taxon>Alphaproteobacteria</taxon>
        <taxon>Rhodobacterales</taxon>
        <taxon>Roseobacteraceae</taxon>
        <taxon>Ruegeria</taxon>
    </lineage>
</organism>
<dbReference type="STRING" id="981384.GCA_000192475_00703"/>
<feature type="domain" description="SGNH" evidence="3">
    <location>
        <begin position="404"/>
        <end position="617"/>
    </location>
</feature>
<dbReference type="PANTHER" id="PTHR23028:SF53">
    <property type="entry name" value="ACYL_TRANSF_3 DOMAIN-CONTAINING PROTEIN"/>
    <property type="match status" value="1"/>
</dbReference>
<feature type="transmembrane region" description="Helical" evidence="1">
    <location>
        <begin position="222"/>
        <end position="242"/>
    </location>
</feature>
<proteinExistence type="predicted"/>
<protein>
    <submittedName>
        <fullName evidence="4">Peptidoglycan/LPS O-acetylase OafA/YrhL</fullName>
    </submittedName>
</protein>
<feature type="domain" description="Acyltransferase 3" evidence="2">
    <location>
        <begin position="5"/>
        <end position="331"/>
    </location>
</feature>
<evidence type="ECO:0000313" key="4">
    <source>
        <dbReference type="EMBL" id="RLK03558.1"/>
    </source>
</evidence>
<dbReference type="AlphaFoldDB" id="A0A497Z839"/>
<accession>A0A497Z839</accession>
<dbReference type="Pfam" id="PF19040">
    <property type="entry name" value="SGNH"/>
    <property type="match status" value="1"/>
</dbReference>
<evidence type="ECO:0000259" key="2">
    <source>
        <dbReference type="Pfam" id="PF01757"/>
    </source>
</evidence>
<dbReference type="GO" id="GO:0009103">
    <property type="term" value="P:lipopolysaccharide biosynthetic process"/>
    <property type="evidence" value="ECO:0007669"/>
    <property type="project" value="TreeGrafter"/>
</dbReference>
<gene>
    <name evidence="4" type="ORF">CLV75_2933</name>
</gene>
<feature type="transmembrane region" description="Helical" evidence="1">
    <location>
        <begin position="273"/>
        <end position="293"/>
    </location>
</feature>
<dbReference type="RefSeq" id="WP_010443080.1">
    <property type="nucleotide sequence ID" value="NZ_AEYW01000022.1"/>
</dbReference>
<feature type="transmembrane region" description="Helical" evidence="1">
    <location>
        <begin position="157"/>
        <end position="177"/>
    </location>
</feature>
<keyword evidence="1" id="KW-1133">Transmembrane helix</keyword>
<keyword evidence="5" id="KW-1185">Reference proteome</keyword>
<dbReference type="OrthoDB" id="9796461at2"/>
<dbReference type="InterPro" id="IPR002656">
    <property type="entry name" value="Acyl_transf_3_dom"/>
</dbReference>
<feature type="transmembrane region" description="Helical" evidence="1">
    <location>
        <begin position="343"/>
        <end position="369"/>
    </location>
</feature>
<feature type="transmembrane region" description="Helical" evidence="1">
    <location>
        <begin position="72"/>
        <end position="92"/>
    </location>
</feature>
<feature type="transmembrane region" description="Helical" evidence="1">
    <location>
        <begin position="189"/>
        <end position="210"/>
    </location>
</feature>
<dbReference type="GO" id="GO:0016020">
    <property type="term" value="C:membrane"/>
    <property type="evidence" value="ECO:0007669"/>
    <property type="project" value="TreeGrafter"/>
</dbReference>
<evidence type="ECO:0000259" key="3">
    <source>
        <dbReference type="Pfam" id="PF19040"/>
    </source>
</evidence>
<dbReference type="Pfam" id="PF01757">
    <property type="entry name" value="Acyl_transf_3"/>
    <property type="match status" value="1"/>
</dbReference>
<sequence length="622" mass="70072">MKYRPEIDGLRALAVIPVILFHAGFPYFTGGYVGVDVFFVISGYLITTILVSDLEQGRYSILKFYERRVRRIIPALFCVVVVSFVAGWFILLPADLKSFSLSVFAVTTFWSNFFFWMESGYFDTATELKPLLHTWSLAVEEQFYIFFPIALALLWRFGLKIVFVVLSLIFAVSFAFVTWDLGALSKPEAAFYLLPTRAWELMAGALAALYMGRPNPWRPSSALSGVLSVLGIALILYAIHFYDKHTPFPSPYALAPVLGTVLIILFERRGTWSFPILANPVCIGVGLISYSAYLWHQPVLAYARYLSWHEPPLWLMAVLCGLTLLLAFLSYKFVETPFRKGPIFPGMTIMLPAGTAGVMLIVAGLTITWTQGVPGRYAANHQAVFEQYDDPANYVRGQFSEFQNAEFDGTDQRKKLLIIGDSYAQDMLNAVLESPLADKFQLSTFYISGRCGNLFLKRDFTDLIAPKDRELCAKRPGYEDETLQARIEHADEIWLVSSWKDWQVENLPESLENLGDVTLARIRVMGRKNFGSGMSLKRYMTEFETGNENIMVEMSQGHLATNQSMNETLSPAQFVDISNLMCGNGKTCRNTNEDGLLISYDGGHLTRAGAIMLGHRLTEWLE</sequence>
<keyword evidence="1" id="KW-0812">Transmembrane</keyword>
<dbReference type="Proteomes" id="UP000271700">
    <property type="component" value="Unassembled WGS sequence"/>
</dbReference>
<feature type="transmembrane region" description="Helical" evidence="1">
    <location>
        <begin position="313"/>
        <end position="331"/>
    </location>
</feature>
<name>A0A497Z839_9RHOB</name>
<dbReference type="InterPro" id="IPR050879">
    <property type="entry name" value="Acyltransferase_3"/>
</dbReference>
<feature type="transmembrane region" description="Helical" evidence="1">
    <location>
        <begin position="98"/>
        <end position="117"/>
    </location>
</feature>
<dbReference type="GO" id="GO:0016747">
    <property type="term" value="F:acyltransferase activity, transferring groups other than amino-acyl groups"/>
    <property type="evidence" value="ECO:0007669"/>
    <property type="project" value="InterPro"/>
</dbReference>
<feature type="transmembrane region" description="Helical" evidence="1">
    <location>
        <begin position="248"/>
        <end position="266"/>
    </location>
</feature>
<keyword evidence="1" id="KW-0472">Membrane</keyword>
<evidence type="ECO:0000256" key="1">
    <source>
        <dbReference type="SAM" id="Phobius"/>
    </source>
</evidence>
<evidence type="ECO:0000313" key="5">
    <source>
        <dbReference type="Proteomes" id="UP000271700"/>
    </source>
</evidence>
<feature type="transmembrane region" description="Helical" evidence="1">
    <location>
        <begin position="12"/>
        <end position="28"/>
    </location>
</feature>
<reference evidence="4 5" key="1">
    <citation type="submission" date="2018-10" db="EMBL/GenBank/DDBJ databases">
        <title>Genomic Encyclopedia of Archaeal and Bacterial Type Strains, Phase II (KMG-II): from individual species to whole genera.</title>
        <authorList>
            <person name="Goeker M."/>
        </authorList>
    </citation>
    <scope>NUCLEOTIDE SEQUENCE [LARGE SCALE GENOMIC DNA]</scope>
    <source>
        <strain evidence="4 5">DSM 29317</strain>
    </source>
</reference>
<dbReference type="EMBL" id="RCCT01000004">
    <property type="protein sequence ID" value="RLK03558.1"/>
    <property type="molecule type" value="Genomic_DNA"/>
</dbReference>
<dbReference type="PANTHER" id="PTHR23028">
    <property type="entry name" value="ACETYLTRANSFERASE"/>
    <property type="match status" value="1"/>
</dbReference>
<comment type="caution">
    <text evidence="4">The sequence shown here is derived from an EMBL/GenBank/DDBJ whole genome shotgun (WGS) entry which is preliminary data.</text>
</comment>
<dbReference type="InterPro" id="IPR043968">
    <property type="entry name" value="SGNH"/>
</dbReference>